<dbReference type="AlphaFoldDB" id="A0A1E3W0I7"/>
<keyword evidence="3" id="KW-1185">Reference proteome</keyword>
<evidence type="ECO:0000313" key="2">
    <source>
        <dbReference type="EMBL" id="ODR99273.1"/>
    </source>
</evidence>
<evidence type="ECO:0000256" key="1">
    <source>
        <dbReference type="SAM" id="Phobius"/>
    </source>
</evidence>
<feature type="transmembrane region" description="Helical" evidence="1">
    <location>
        <begin position="63"/>
        <end position="82"/>
    </location>
</feature>
<evidence type="ECO:0000313" key="3">
    <source>
        <dbReference type="Proteomes" id="UP000094501"/>
    </source>
</evidence>
<feature type="transmembrane region" description="Helical" evidence="1">
    <location>
        <begin position="30"/>
        <end position="51"/>
    </location>
</feature>
<organism evidence="2 3">
    <name type="scientific">Methyloceanibacter methanicus</name>
    <dbReference type="NCBI Taxonomy" id="1774968"/>
    <lineage>
        <taxon>Bacteria</taxon>
        <taxon>Pseudomonadati</taxon>
        <taxon>Pseudomonadota</taxon>
        <taxon>Alphaproteobacteria</taxon>
        <taxon>Hyphomicrobiales</taxon>
        <taxon>Hyphomicrobiaceae</taxon>
        <taxon>Methyloceanibacter</taxon>
    </lineage>
</organism>
<gene>
    <name evidence="2" type="ORF">AUC68_04530</name>
</gene>
<name>A0A1E3W0I7_9HYPH</name>
<comment type="caution">
    <text evidence="2">The sequence shown here is derived from an EMBL/GenBank/DDBJ whole genome shotgun (WGS) entry which is preliminary data.</text>
</comment>
<keyword evidence="1" id="KW-1133">Transmembrane helix</keyword>
<dbReference type="EMBL" id="LPWG01000011">
    <property type="protein sequence ID" value="ODR99273.1"/>
    <property type="molecule type" value="Genomic_DNA"/>
</dbReference>
<proteinExistence type="predicted"/>
<accession>A0A1E3W0I7</accession>
<feature type="transmembrane region" description="Helical" evidence="1">
    <location>
        <begin position="6"/>
        <end position="23"/>
    </location>
</feature>
<protein>
    <submittedName>
        <fullName evidence="2">Uncharacterized protein</fullName>
    </submittedName>
</protein>
<keyword evidence="1" id="KW-0472">Membrane</keyword>
<dbReference type="Proteomes" id="UP000094501">
    <property type="component" value="Unassembled WGS sequence"/>
</dbReference>
<dbReference type="RefSeq" id="WP_069437212.1">
    <property type="nucleotide sequence ID" value="NZ_LPWG01000011.1"/>
</dbReference>
<keyword evidence="1" id="KW-0812">Transmembrane</keyword>
<reference evidence="2 3" key="1">
    <citation type="journal article" date="2016" name="Environ. Microbiol.">
        <title>New Methyloceanibacter diversity from North Sea sediments includes methanotroph containing solely the soluble methane monooxygenase.</title>
        <authorList>
            <person name="Vekeman B."/>
            <person name="Kerckhof F.M."/>
            <person name="Cremers G."/>
            <person name="de Vos P."/>
            <person name="Vandamme P."/>
            <person name="Boon N."/>
            <person name="Op den Camp H.J."/>
            <person name="Heylen K."/>
        </authorList>
    </citation>
    <scope>NUCLEOTIDE SEQUENCE [LARGE SCALE GENOMIC DNA]</scope>
    <source>
        <strain evidence="2 3">R-67174</strain>
    </source>
</reference>
<sequence length="88" mass="9595">MNATTAPNFGVLLIILCLLIVVAPMATTSVAVIALELLFDAVFIAGAYWLASGGQTRRVYLGLTVSVFVARWVELYIGGVWLQVRPRR</sequence>
<dbReference type="STRING" id="1774968.AUC68_04530"/>